<dbReference type="Proteomes" id="UP000316008">
    <property type="component" value="Unassembled WGS sequence"/>
</dbReference>
<dbReference type="Gene3D" id="3.40.50.1460">
    <property type="match status" value="1"/>
</dbReference>
<evidence type="ECO:0000259" key="2">
    <source>
        <dbReference type="Pfam" id="PF01364"/>
    </source>
</evidence>
<accession>A0A556MJR3</accession>
<gene>
    <name evidence="3" type="primary">porU</name>
    <name evidence="3" type="ORF">FO442_16205</name>
</gene>
<dbReference type="InterPro" id="IPR001769">
    <property type="entry name" value="Gingipain"/>
</dbReference>
<protein>
    <submittedName>
        <fullName evidence="3">Type IX secretion system sortase PorU</fullName>
    </submittedName>
</protein>
<dbReference type="Pfam" id="PF01364">
    <property type="entry name" value="Peptidase_C25"/>
    <property type="match status" value="1"/>
</dbReference>
<feature type="domain" description="Gingipain" evidence="2">
    <location>
        <begin position="539"/>
        <end position="925"/>
    </location>
</feature>
<comment type="caution">
    <text evidence="3">The sequence shown here is derived from an EMBL/GenBank/DDBJ whole genome shotgun (WGS) entry which is preliminary data.</text>
</comment>
<dbReference type="GO" id="GO:0008234">
    <property type="term" value="F:cysteine-type peptidase activity"/>
    <property type="evidence" value="ECO:0007669"/>
    <property type="project" value="InterPro"/>
</dbReference>
<dbReference type="OrthoDB" id="9809780at2"/>
<keyword evidence="4" id="KW-1185">Reference proteome</keyword>
<sequence length="1296" mass="143767">MKNDKTQASYIFNKYYKLLILLLIGHSSVAQDVSVEISWQDPKELTINGVPTIVPIISGGGFEDRLPMHSFQQKFKPGNYQVSVIDVQTGPVSAYETNYLNSIMDQVPVSARINAKVSKARNEHFLMSNCIPYIKTPSGYQKIVSYKLRPVASGAVGSNSNYLKSYASNSVLNAGSWYKISVPTDGIFQLNRAFFKSMGVDVDNLDPKTINLYGNADGRLSELNSAPFRDDLTKNAIQFVGNSDTTFSEDEYFLFFGAGPNRWDHGSGTNYDRNMHIYSAVNHYFIHIDETDLPLRIQSLPESSLPSTQTVNSYTFYDIHENESVNLVQGGQRWYGEAFDATLTQSFKFNIPNLDPGIPIQVNYAVASNANGAGNNFQVNYNGSSVHNLPMSSTSDDYIRTTGAFSFNATSSPVELIYTFNRMNASIRAYLDFIQVVGRRSLYFYGNSMLFRDLNSVGAGNVSLFNVSGMSAAHHVWDITSRTNPRLIAGSLTGNVFSFKQNTDTLREFIAFNEVAFGQPTFVKQIENQDLHALGQFDYIIVSPKQFLNQAVRLGNLHDANGLSTVVVDVDQVYNEFSSGNQDATAIRRFVKMFYERAGGNPALQPKFLCLFGDATYDPKNRVAGNNYMIPTYEYLNSENHISALVTDDYFGFMDNNESIDGNDLMDIGVGRLLISNATHAQTQVDKIEHYMKNGINSPIVSNDPNSCCVGEAANMFGDWRQVYTNITDDEQSGSFITADAEPAFNQVQAAANEMNCEKIYSDAYTQVSTTGGHRYPDVVSAITDRVERGSLITNYVGHGGEVGAAEERIITIPQVNAWTNLNRLGLFVTATCEFTKFDDPSRESIGELISLNPKGGSIALMTTTRSVYISINTVVVASLFSHVIERDANFDALAFGEIMRRTKNTSGNQDNRRCFNLIGDPALKICLPKWRVVTDSINHVAISNGADTVRALTKMHVVGHLEDYNGNKLTTFNGVLSPTIFDKPKKVQTLANDPITPSHPDGSPVITFKTQKNALYKGRATITNGDFKFEFVVPKDIDFNYGRGKISYYADNKVIDADGWDSTFVVGGINPNPPVDNVGPELKIYLNDDSFVNGSISSSNPLLVVEAYDEYGINTVGNGIGHDITAVLDGNTGSPIVLNEYYKSNLDSYQNGKLQYTLRNLAVGQHTLDVKMWDVNNNSSTVRLDFTVTEDQDVQLDHVLNYPNPFTTHTMFMYEHNQSCASLETQINIYTVSGRLVKTINQLVPTNGFRVEGISWDGKDDFGDQLAKGVYVYQLKVTMPDGKKAQKMEKLVLLR</sequence>
<dbReference type="RefSeq" id="WP_144334268.1">
    <property type="nucleotide sequence ID" value="NZ_VLPL01000009.1"/>
</dbReference>
<keyword evidence="1" id="KW-0732">Signal</keyword>
<dbReference type="NCBIfam" id="TIGR04183">
    <property type="entry name" value="Por_Secre_tail"/>
    <property type="match status" value="1"/>
</dbReference>
<organism evidence="3 4">
    <name type="scientific">Fluviicola chungangensis</name>
    <dbReference type="NCBI Taxonomy" id="2597671"/>
    <lineage>
        <taxon>Bacteria</taxon>
        <taxon>Pseudomonadati</taxon>
        <taxon>Bacteroidota</taxon>
        <taxon>Flavobacteriia</taxon>
        <taxon>Flavobacteriales</taxon>
        <taxon>Crocinitomicaceae</taxon>
        <taxon>Fluviicola</taxon>
    </lineage>
</organism>
<dbReference type="EMBL" id="VLPL01000009">
    <property type="protein sequence ID" value="TSJ40140.1"/>
    <property type="molecule type" value="Genomic_DNA"/>
</dbReference>
<dbReference type="SUPFAM" id="SSF52129">
    <property type="entry name" value="Caspase-like"/>
    <property type="match status" value="1"/>
</dbReference>
<evidence type="ECO:0000256" key="1">
    <source>
        <dbReference type="ARBA" id="ARBA00022729"/>
    </source>
</evidence>
<dbReference type="InterPro" id="IPR026444">
    <property type="entry name" value="Secre_tail"/>
</dbReference>
<dbReference type="InterPro" id="IPR029031">
    <property type="entry name" value="Gingipain_N_sf"/>
</dbReference>
<evidence type="ECO:0000313" key="3">
    <source>
        <dbReference type="EMBL" id="TSJ40140.1"/>
    </source>
</evidence>
<dbReference type="NCBIfam" id="NF033707">
    <property type="entry name" value="T9SS_sortase"/>
    <property type="match status" value="1"/>
</dbReference>
<dbReference type="Gene3D" id="2.60.40.4070">
    <property type="match status" value="1"/>
</dbReference>
<dbReference type="Gene3D" id="3.40.50.10390">
    <property type="entry name" value="Gingipain r, domain 1"/>
    <property type="match status" value="1"/>
</dbReference>
<proteinExistence type="predicted"/>
<dbReference type="InterPro" id="IPR029030">
    <property type="entry name" value="Caspase-like_dom_sf"/>
</dbReference>
<evidence type="ECO:0000313" key="4">
    <source>
        <dbReference type="Proteomes" id="UP000316008"/>
    </source>
</evidence>
<dbReference type="GO" id="GO:0006508">
    <property type="term" value="P:proteolysis"/>
    <property type="evidence" value="ECO:0007669"/>
    <property type="project" value="InterPro"/>
</dbReference>
<name>A0A556MJR3_9FLAO</name>
<reference evidence="3 4" key="1">
    <citation type="submission" date="2019-07" db="EMBL/GenBank/DDBJ databases">
        <authorList>
            <person name="Huq M.A."/>
        </authorList>
    </citation>
    <scope>NUCLEOTIDE SEQUENCE [LARGE SCALE GENOMIC DNA]</scope>
    <source>
        <strain evidence="3 4">MAH-3</strain>
    </source>
</reference>
<dbReference type="CDD" id="cd02258">
    <property type="entry name" value="Peptidase_C25_N"/>
    <property type="match status" value="1"/>
</dbReference>